<sequence>MLFHLFNSEGTYLSPDVYSDIPRRLAFQRVVEALTRGAFMVGVFFDARVWDFGQLGRHHRGSS</sequence>
<comment type="caution">
    <text evidence="1">The sequence shown here is derived from an EMBL/GenBank/DDBJ whole genome shotgun (WGS) entry which is preliminary data.</text>
</comment>
<proteinExistence type="predicted"/>
<dbReference type="AlphaFoldDB" id="A0A7J7D3R7"/>
<reference evidence="1 2" key="1">
    <citation type="journal article" date="2020" name="Nat. Commun.">
        <title>Genome of Tripterygium wilfordii and identification of cytochrome P450 involved in triptolide biosynthesis.</title>
        <authorList>
            <person name="Tu L."/>
            <person name="Su P."/>
            <person name="Zhang Z."/>
            <person name="Gao L."/>
            <person name="Wang J."/>
            <person name="Hu T."/>
            <person name="Zhou J."/>
            <person name="Zhang Y."/>
            <person name="Zhao Y."/>
            <person name="Liu Y."/>
            <person name="Song Y."/>
            <person name="Tong Y."/>
            <person name="Lu Y."/>
            <person name="Yang J."/>
            <person name="Xu C."/>
            <person name="Jia M."/>
            <person name="Peters R.J."/>
            <person name="Huang L."/>
            <person name="Gao W."/>
        </authorList>
    </citation>
    <scope>NUCLEOTIDE SEQUENCE [LARGE SCALE GENOMIC DNA]</scope>
    <source>
        <strain evidence="2">cv. XIE 37</strain>
        <tissue evidence="1">Leaf</tissue>
    </source>
</reference>
<organism evidence="1 2">
    <name type="scientific">Tripterygium wilfordii</name>
    <name type="common">Thunder God vine</name>
    <dbReference type="NCBI Taxonomy" id="458696"/>
    <lineage>
        <taxon>Eukaryota</taxon>
        <taxon>Viridiplantae</taxon>
        <taxon>Streptophyta</taxon>
        <taxon>Embryophyta</taxon>
        <taxon>Tracheophyta</taxon>
        <taxon>Spermatophyta</taxon>
        <taxon>Magnoliopsida</taxon>
        <taxon>eudicotyledons</taxon>
        <taxon>Gunneridae</taxon>
        <taxon>Pentapetalae</taxon>
        <taxon>rosids</taxon>
        <taxon>fabids</taxon>
        <taxon>Celastrales</taxon>
        <taxon>Celastraceae</taxon>
        <taxon>Tripterygium</taxon>
    </lineage>
</organism>
<dbReference type="Proteomes" id="UP000593562">
    <property type="component" value="Unassembled WGS sequence"/>
</dbReference>
<name>A0A7J7D3R7_TRIWF</name>
<protein>
    <submittedName>
        <fullName evidence="1">Uncharacterized protein</fullName>
    </submittedName>
</protein>
<accession>A0A7J7D3R7</accession>
<keyword evidence="2" id="KW-1185">Reference proteome</keyword>
<dbReference type="InParanoid" id="A0A7J7D3R7"/>
<gene>
    <name evidence="1" type="ORF">HS088_TW11G01062</name>
</gene>
<evidence type="ECO:0000313" key="2">
    <source>
        <dbReference type="Proteomes" id="UP000593562"/>
    </source>
</evidence>
<evidence type="ECO:0000313" key="1">
    <source>
        <dbReference type="EMBL" id="KAF5740980.1"/>
    </source>
</evidence>
<dbReference type="EMBL" id="JAAARO010000011">
    <property type="protein sequence ID" value="KAF5740980.1"/>
    <property type="molecule type" value="Genomic_DNA"/>
</dbReference>